<dbReference type="InterPro" id="IPR020568">
    <property type="entry name" value="Ribosomal_Su5_D2-typ_SF"/>
</dbReference>
<evidence type="ECO:0000256" key="3">
    <source>
        <dbReference type="ARBA" id="ARBA00022946"/>
    </source>
</evidence>
<comment type="similarity">
    <text evidence="2">Belongs to the universal ribosomal protein uS9 family.</text>
</comment>
<reference evidence="10" key="1">
    <citation type="submission" date="2025-08" db="UniProtKB">
        <authorList>
            <consortium name="RefSeq"/>
        </authorList>
    </citation>
    <scope>IDENTIFICATION</scope>
</reference>
<organism evidence="9 10">
    <name type="scientific">Ceratosolen solmsi marchali</name>
    <dbReference type="NCBI Taxonomy" id="326594"/>
    <lineage>
        <taxon>Eukaryota</taxon>
        <taxon>Metazoa</taxon>
        <taxon>Ecdysozoa</taxon>
        <taxon>Arthropoda</taxon>
        <taxon>Hexapoda</taxon>
        <taxon>Insecta</taxon>
        <taxon>Pterygota</taxon>
        <taxon>Neoptera</taxon>
        <taxon>Endopterygota</taxon>
        <taxon>Hymenoptera</taxon>
        <taxon>Apocrita</taxon>
        <taxon>Proctotrupomorpha</taxon>
        <taxon>Chalcidoidea</taxon>
        <taxon>Agaonidae</taxon>
        <taxon>Agaoninae</taxon>
        <taxon>Ceratosolen</taxon>
    </lineage>
</organism>
<evidence type="ECO:0000256" key="4">
    <source>
        <dbReference type="ARBA" id="ARBA00022980"/>
    </source>
</evidence>
<dbReference type="GO" id="GO:0005763">
    <property type="term" value="C:mitochondrial small ribosomal subunit"/>
    <property type="evidence" value="ECO:0007669"/>
    <property type="project" value="TreeGrafter"/>
</dbReference>
<keyword evidence="3" id="KW-0809">Transit peptide</keyword>
<dbReference type="GO" id="GO:0006412">
    <property type="term" value="P:translation"/>
    <property type="evidence" value="ECO:0007669"/>
    <property type="project" value="InterPro"/>
</dbReference>
<dbReference type="SUPFAM" id="SSF54211">
    <property type="entry name" value="Ribosomal protein S5 domain 2-like"/>
    <property type="match status" value="1"/>
</dbReference>
<evidence type="ECO:0000256" key="8">
    <source>
        <dbReference type="ARBA" id="ARBA00076042"/>
    </source>
</evidence>
<dbReference type="InterPro" id="IPR014721">
    <property type="entry name" value="Ribsml_uS5_D2-typ_fold_subgr"/>
</dbReference>
<sequence length="397" mass="45774">MVVLVFSQLIAFKHVKPGGCTYNLLMRINNNLNNGCLYSTEVSKKIDANDLDANENTKMSKAMKAYLERAKAYDDFIKTEENNYNLGKLHLSNMMGVKSTNFTQIDVDKAIRYLFPSGLYDKKARPIMKHPKDIFPVKKAAQFDSTGRPYHSMFYTTKPHYYKALYDVVECMHLLDATEDKLIKNDNHILVPIDLSNSQWVNQENLEGLLVEKISTEQEYFISSIEKLCQHPLANDVKDFIMIYRKLKQSVMQNSTIPELMYDSNNRPYILVTDCMRKNARGEVLVIGQGSGKITVNGLPMVNYFKNLQEREQIIFPLHFTDMMDRVDVEARITGGGPSGQSGAIRWGIAWALRSFVDLNMIQKMKVAGLITRDWRIRERKKPGQEGARRKFTWKKR</sequence>
<gene>
    <name evidence="10" type="primary">LOC105362685</name>
</gene>
<keyword evidence="5" id="KW-0496">Mitochondrion</keyword>
<dbReference type="GeneID" id="105362685"/>
<accession>A0AAJ6YI46</accession>
<dbReference type="GO" id="GO:0005743">
    <property type="term" value="C:mitochondrial inner membrane"/>
    <property type="evidence" value="ECO:0007669"/>
    <property type="project" value="UniProtKB-ARBA"/>
</dbReference>
<dbReference type="CTD" id="64965"/>
<dbReference type="Pfam" id="PF00380">
    <property type="entry name" value="Ribosomal_S9"/>
    <property type="match status" value="1"/>
</dbReference>
<evidence type="ECO:0000313" key="10">
    <source>
        <dbReference type="RefSeq" id="XP_011498471.1"/>
    </source>
</evidence>
<dbReference type="Proteomes" id="UP000695007">
    <property type="component" value="Unplaced"/>
</dbReference>
<dbReference type="RefSeq" id="XP_011498471.1">
    <property type="nucleotide sequence ID" value="XM_011500169.1"/>
</dbReference>
<keyword evidence="4 10" id="KW-0689">Ribosomal protein</keyword>
<evidence type="ECO:0000256" key="7">
    <source>
        <dbReference type="ARBA" id="ARBA00039318"/>
    </source>
</evidence>
<dbReference type="PANTHER" id="PTHR21569:SF1">
    <property type="entry name" value="SMALL RIBOSOMAL SUBUNIT PROTEIN US9M"/>
    <property type="match status" value="1"/>
</dbReference>
<dbReference type="FunFam" id="3.30.230.10:FF:000035">
    <property type="entry name" value="28S ribosomal protein S9, mitochondrial"/>
    <property type="match status" value="1"/>
</dbReference>
<dbReference type="InterPro" id="IPR000754">
    <property type="entry name" value="Ribosomal_uS9"/>
</dbReference>
<dbReference type="GO" id="GO:0003723">
    <property type="term" value="F:RNA binding"/>
    <property type="evidence" value="ECO:0007669"/>
    <property type="project" value="TreeGrafter"/>
</dbReference>
<keyword evidence="9" id="KW-1185">Reference proteome</keyword>
<evidence type="ECO:0000256" key="1">
    <source>
        <dbReference type="ARBA" id="ARBA00004173"/>
    </source>
</evidence>
<dbReference type="Gene3D" id="3.30.230.10">
    <property type="match status" value="1"/>
</dbReference>
<evidence type="ECO:0000313" key="9">
    <source>
        <dbReference type="Proteomes" id="UP000695007"/>
    </source>
</evidence>
<keyword evidence="6" id="KW-0687">Ribonucleoprotein</keyword>
<evidence type="ECO:0000256" key="6">
    <source>
        <dbReference type="ARBA" id="ARBA00023274"/>
    </source>
</evidence>
<name>A0AAJ6YI46_9HYME</name>
<proteinExistence type="inferred from homology"/>
<dbReference type="PANTHER" id="PTHR21569">
    <property type="entry name" value="RIBOSOMAL PROTEIN S9"/>
    <property type="match status" value="1"/>
</dbReference>
<dbReference type="GO" id="GO:0003735">
    <property type="term" value="F:structural constituent of ribosome"/>
    <property type="evidence" value="ECO:0007669"/>
    <property type="project" value="InterPro"/>
</dbReference>
<dbReference type="KEGG" id="csol:105362685"/>
<dbReference type="AlphaFoldDB" id="A0AAJ6YI46"/>
<evidence type="ECO:0000256" key="5">
    <source>
        <dbReference type="ARBA" id="ARBA00023128"/>
    </source>
</evidence>
<protein>
    <recommendedName>
        <fullName evidence="7">Small ribosomal subunit protein uS9m</fullName>
    </recommendedName>
    <alternativeName>
        <fullName evidence="8">28S ribosomal protein S9, mitochondrial</fullName>
    </alternativeName>
</protein>
<evidence type="ECO:0000256" key="2">
    <source>
        <dbReference type="ARBA" id="ARBA00005251"/>
    </source>
</evidence>
<comment type="subcellular location">
    <subcellularLocation>
        <location evidence="1">Mitochondrion</location>
    </subcellularLocation>
</comment>